<evidence type="ECO:0000256" key="2">
    <source>
        <dbReference type="ARBA" id="ARBA00022475"/>
    </source>
</evidence>
<keyword evidence="3 6" id="KW-0812">Transmembrane</keyword>
<feature type="transmembrane region" description="Helical" evidence="6">
    <location>
        <begin position="305"/>
        <end position="326"/>
    </location>
</feature>
<feature type="transmembrane region" description="Helical" evidence="6">
    <location>
        <begin position="439"/>
        <end position="457"/>
    </location>
</feature>
<protein>
    <submittedName>
        <fullName evidence="7">Polysaccharide biosynthesis protein</fullName>
    </submittedName>
</protein>
<feature type="transmembrane region" description="Helical" evidence="6">
    <location>
        <begin position="347"/>
        <end position="368"/>
    </location>
</feature>
<dbReference type="PIRSF" id="PIRSF038958">
    <property type="entry name" value="PG_synth_SpoVB"/>
    <property type="match status" value="1"/>
</dbReference>
<name>A0ABV1HD16_9FIRM</name>
<feature type="transmembrane region" description="Helical" evidence="6">
    <location>
        <begin position="380"/>
        <end position="402"/>
    </location>
</feature>
<comment type="caution">
    <text evidence="7">The sequence shown here is derived from an EMBL/GenBank/DDBJ whole genome shotgun (WGS) entry which is preliminary data.</text>
</comment>
<feature type="transmembrane region" description="Helical" evidence="6">
    <location>
        <begin position="123"/>
        <end position="141"/>
    </location>
</feature>
<dbReference type="PANTHER" id="PTHR30250">
    <property type="entry name" value="PST FAMILY PREDICTED COLANIC ACID TRANSPORTER"/>
    <property type="match status" value="1"/>
</dbReference>
<evidence type="ECO:0000256" key="4">
    <source>
        <dbReference type="ARBA" id="ARBA00022989"/>
    </source>
</evidence>
<dbReference type="PANTHER" id="PTHR30250:SF21">
    <property type="entry name" value="LIPID II FLIPPASE MURJ"/>
    <property type="match status" value="1"/>
</dbReference>
<feature type="transmembrane region" description="Helical" evidence="6">
    <location>
        <begin position="249"/>
        <end position="269"/>
    </location>
</feature>
<proteinExistence type="predicted"/>
<gene>
    <name evidence="7" type="ORF">WMO43_07005</name>
</gene>
<dbReference type="Pfam" id="PF01943">
    <property type="entry name" value="Polysacc_synt"/>
    <property type="match status" value="1"/>
</dbReference>
<evidence type="ECO:0000256" key="1">
    <source>
        <dbReference type="ARBA" id="ARBA00004651"/>
    </source>
</evidence>
<feature type="transmembrane region" description="Helical" evidence="6">
    <location>
        <begin position="52"/>
        <end position="71"/>
    </location>
</feature>
<feature type="transmembrane region" description="Helical" evidence="6">
    <location>
        <begin position="503"/>
        <end position="523"/>
    </location>
</feature>
<evidence type="ECO:0000256" key="6">
    <source>
        <dbReference type="SAM" id="Phobius"/>
    </source>
</evidence>
<dbReference type="InterPro" id="IPR024923">
    <property type="entry name" value="PG_synth_SpoVB"/>
</dbReference>
<sequence length="551" mass="59638">MGNKKKSESGFLVQGSILAIASIISRIIGLLYRVPLTAIIGNNGNSYYSCAYEIYSMLLLISSYSLPMAVSKLVSARVAKGDFKNAFKVFKGAFLFAVCSGIVAMLIVFFGAEMITRLMKTPLSIFALKVLAPTLVVMAVLGVMRGFFQGLGTMMPSAVSQIIEQIINAIVSVWAAYLLADYGNKVGAVLGNGEDYAAAYGAAGGTLGTALGAVFALLFSIFVFATYVPVFKNRMNNSRTKKNESYGSIMRILIMTIVPVLLSTTIYNISSVIDQGIYKNVALLQGSTNRQMDELWGIFSGKYKVLINVPISIASAMAASCVPSLAAAYAKKDAKLVRSRINSSIRFIMVIAFPCAVGIGVLASPIMQLLFGDGGKEIELMLRIGAVSIVFYSLSTLTNALLQGVNRMQAPVKNALIALVLHIIVLLVCMYGLNLGIYSVVIANAFFALFMCTLNRRSLKRYTRYRQEVGKTFIVPAISSAIMGVAVFFAYDALHKLIHSNAISTVVCIALGGVVYIVCLFLFKGFSEEELINFPKGATLVRIFKKLHLLR</sequence>
<dbReference type="Proteomes" id="UP001454489">
    <property type="component" value="Unassembled WGS sequence"/>
</dbReference>
<feature type="transmembrane region" description="Helical" evidence="6">
    <location>
        <begin position="92"/>
        <end position="111"/>
    </location>
</feature>
<feature type="transmembrane region" description="Helical" evidence="6">
    <location>
        <begin position="200"/>
        <end position="228"/>
    </location>
</feature>
<evidence type="ECO:0000256" key="3">
    <source>
        <dbReference type="ARBA" id="ARBA00022692"/>
    </source>
</evidence>
<dbReference type="EMBL" id="JBBMEX010000006">
    <property type="protein sequence ID" value="MEQ2557614.1"/>
    <property type="molecule type" value="Genomic_DNA"/>
</dbReference>
<dbReference type="InterPro" id="IPR002797">
    <property type="entry name" value="Polysacc_synth"/>
</dbReference>
<keyword evidence="8" id="KW-1185">Reference proteome</keyword>
<keyword evidence="5 6" id="KW-0472">Membrane</keyword>
<feature type="transmembrane region" description="Helical" evidence="6">
    <location>
        <begin position="12"/>
        <end position="32"/>
    </location>
</feature>
<keyword evidence="4 6" id="KW-1133">Transmembrane helix</keyword>
<reference evidence="7 8" key="1">
    <citation type="submission" date="2024-03" db="EMBL/GenBank/DDBJ databases">
        <title>Human intestinal bacterial collection.</title>
        <authorList>
            <person name="Pauvert C."/>
            <person name="Hitch T.C.A."/>
            <person name="Clavel T."/>
        </authorList>
    </citation>
    <scope>NUCLEOTIDE SEQUENCE [LARGE SCALE GENOMIC DNA]</scope>
    <source>
        <strain evidence="7 8">CLA-AA-H185</strain>
    </source>
</reference>
<keyword evidence="2" id="KW-1003">Cell membrane</keyword>
<dbReference type="CDD" id="cd13124">
    <property type="entry name" value="MATE_SpoVB_like"/>
    <property type="match status" value="1"/>
</dbReference>
<evidence type="ECO:0000313" key="7">
    <source>
        <dbReference type="EMBL" id="MEQ2557614.1"/>
    </source>
</evidence>
<feature type="transmembrane region" description="Helical" evidence="6">
    <location>
        <begin position="414"/>
        <end position="433"/>
    </location>
</feature>
<evidence type="ECO:0000313" key="8">
    <source>
        <dbReference type="Proteomes" id="UP001454489"/>
    </source>
</evidence>
<dbReference type="InterPro" id="IPR050833">
    <property type="entry name" value="Poly_Biosynth_Transport"/>
</dbReference>
<comment type="subcellular location">
    <subcellularLocation>
        <location evidence="1">Cell membrane</location>
        <topology evidence="1">Multi-pass membrane protein</topology>
    </subcellularLocation>
</comment>
<feature type="transmembrane region" description="Helical" evidence="6">
    <location>
        <begin position="162"/>
        <end position="180"/>
    </location>
</feature>
<accession>A0ABV1HD16</accession>
<dbReference type="RefSeq" id="WP_353530703.1">
    <property type="nucleotide sequence ID" value="NZ_JBBMEX010000006.1"/>
</dbReference>
<feature type="transmembrane region" description="Helical" evidence="6">
    <location>
        <begin position="469"/>
        <end position="491"/>
    </location>
</feature>
<organism evidence="7 8">
    <name type="scientific">Maccoyibacter intestinihominis</name>
    <dbReference type="NCBI Taxonomy" id="3133499"/>
    <lineage>
        <taxon>Bacteria</taxon>
        <taxon>Bacillati</taxon>
        <taxon>Bacillota</taxon>
        <taxon>Clostridia</taxon>
        <taxon>Lachnospirales</taxon>
        <taxon>Lachnospiraceae</taxon>
        <taxon>Maccoyibacter</taxon>
    </lineage>
</organism>
<evidence type="ECO:0000256" key="5">
    <source>
        <dbReference type="ARBA" id="ARBA00023136"/>
    </source>
</evidence>